<keyword evidence="1" id="KW-0732">Signal</keyword>
<feature type="chain" id="PRO_5004231870" evidence="1">
    <location>
        <begin position="22"/>
        <end position="73"/>
    </location>
</feature>
<evidence type="ECO:0000313" key="2">
    <source>
        <dbReference type="EMBL" id="AAB04686.1"/>
    </source>
</evidence>
<reference evidence="2" key="1">
    <citation type="journal article" date="1994" name="Sex. Plant Reprod.">
        <title>Characterization of a pollen-specific gene from Tradescantia paludosa with an unusual cysteine grouping.</title>
        <authorList>
            <person name="Turcich M.P."/>
            <person name="Hamilton D.A."/>
            <person name="Yu X."/>
            <person name="Mascarenhas J.P."/>
        </authorList>
    </citation>
    <scope>NUCLEOTIDE SEQUENCE</scope>
    <source>
        <tissue evidence="2">Mature pollen</tissue>
    </source>
</reference>
<evidence type="ECO:0000256" key="1">
    <source>
        <dbReference type="SAM" id="SignalP"/>
    </source>
</evidence>
<dbReference type="AlphaFoldDB" id="Q41615"/>
<feature type="signal peptide" evidence="1">
    <location>
        <begin position="1"/>
        <end position="21"/>
    </location>
</feature>
<organism evidence="2">
    <name type="scientific">Tradescantia paludosa</name>
    <name type="common">confederate spiderwort</name>
    <dbReference type="NCBI Taxonomy" id="29658"/>
    <lineage>
        <taxon>Eukaryota</taxon>
        <taxon>Viridiplantae</taxon>
        <taxon>Streptophyta</taxon>
        <taxon>Embryophyta</taxon>
        <taxon>Tracheophyta</taxon>
        <taxon>Spermatophyta</taxon>
        <taxon>Magnoliopsida</taxon>
        <taxon>Liliopsida</taxon>
        <taxon>Commelinales</taxon>
        <taxon>Commelinaceae</taxon>
        <taxon>Tradescantia</taxon>
    </lineage>
</organism>
<accession>Q41615</accession>
<sequence>MADTKMTVVALLLISMLKASSFPSVPALCLDDCIARCSNGKNLDSCTNMCNMACIIPTTLPDGTDPATIITGK</sequence>
<gene>
    <name evidence="2" type="primary">tpc70</name>
</gene>
<protein>
    <submittedName>
        <fullName evidence="2">Tpc70 protein</fullName>
    </submittedName>
</protein>
<dbReference type="EMBL" id="U04298">
    <property type="protein sequence ID" value="AAB04686.1"/>
    <property type="molecule type" value="mRNA"/>
</dbReference>
<name>Q41615_9LILI</name>
<proteinExistence type="evidence at transcript level"/>